<organism evidence="1 2">
    <name type="scientific">Portunus trituberculatus</name>
    <name type="common">Swimming crab</name>
    <name type="synonym">Neptunus trituberculatus</name>
    <dbReference type="NCBI Taxonomy" id="210409"/>
    <lineage>
        <taxon>Eukaryota</taxon>
        <taxon>Metazoa</taxon>
        <taxon>Ecdysozoa</taxon>
        <taxon>Arthropoda</taxon>
        <taxon>Crustacea</taxon>
        <taxon>Multicrustacea</taxon>
        <taxon>Malacostraca</taxon>
        <taxon>Eumalacostraca</taxon>
        <taxon>Eucarida</taxon>
        <taxon>Decapoda</taxon>
        <taxon>Pleocyemata</taxon>
        <taxon>Brachyura</taxon>
        <taxon>Eubrachyura</taxon>
        <taxon>Portunoidea</taxon>
        <taxon>Portunidae</taxon>
        <taxon>Portuninae</taxon>
        <taxon>Portunus</taxon>
    </lineage>
</organism>
<dbReference type="Proteomes" id="UP000324222">
    <property type="component" value="Unassembled WGS sequence"/>
</dbReference>
<gene>
    <name evidence="1" type="ORF">E2C01_026951</name>
</gene>
<dbReference type="EMBL" id="VSRR010002866">
    <property type="protein sequence ID" value="MPC33597.1"/>
    <property type="molecule type" value="Genomic_DNA"/>
</dbReference>
<keyword evidence="2" id="KW-1185">Reference proteome</keyword>
<sequence>MEILIVEKLHQVAALAQSGQQSHMAEGLDKCTAYKTADITFNGRANVEPRAGENLRHLFTSRLSIVEEIFLRLSFHAAELREELYGDTCCWRLHGKTFPFTFSAITPMHIWPTPATHRPPG</sequence>
<evidence type="ECO:0000313" key="2">
    <source>
        <dbReference type="Proteomes" id="UP000324222"/>
    </source>
</evidence>
<name>A0A5B7EK27_PORTR</name>
<accession>A0A5B7EK27</accession>
<proteinExistence type="predicted"/>
<evidence type="ECO:0000313" key="1">
    <source>
        <dbReference type="EMBL" id="MPC33597.1"/>
    </source>
</evidence>
<protein>
    <submittedName>
        <fullName evidence="1">Uncharacterized protein</fullName>
    </submittedName>
</protein>
<dbReference type="AlphaFoldDB" id="A0A5B7EK27"/>
<reference evidence="1 2" key="1">
    <citation type="submission" date="2019-05" db="EMBL/GenBank/DDBJ databases">
        <title>Another draft genome of Portunus trituberculatus and its Hox gene families provides insights of decapod evolution.</title>
        <authorList>
            <person name="Jeong J.-H."/>
            <person name="Song I."/>
            <person name="Kim S."/>
            <person name="Choi T."/>
            <person name="Kim D."/>
            <person name="Ryu S."/>
            <person name="Kim W."/>
        </authorList>
    </citation>
    <scope>NUCLEOTIDE SEQUENCE [LARGE SCALE GENOMIC DNA]</scope>
    <source>
        <tissue evidence="1">Muscle</tissue>
    </source>
</reference>
<comment type="caution">
    <text evidence="1">The sequence shown here is derived from an EMBL/GenBank/DDBJ whole genome shotgun (WGS) entry which is preliminary data.</text>
</comment>